<reference evidence="14 15" key="1">
    <citation type="submission" date="2016-02" db="EMBL/GenBank/DDBJ databases">
        <title>Comparative genomic and transcriptomic foundation for Pichia pastoris.</title>
        <authorList>
            <person name="Love K.R."/>
            <person name="Shah K.A."/>
            <person name="Whittaker C.A."/>
            <person name="Wu J."/>
            <person name="Bartlett M.C."/>
            <person name="Ma D."/>
            <person name="Leeson R.L."/>
            <person name="Priest M."/>
            <person name="Young S.K."/>
            <person name="Love J.C."/>
        </authorList>
    </citation>
    <scope>NUCLEOTIDE SEQUENCE [LARGE SCALE GENOMIC DNA]</scope>
    <source>
        <strain evidence="14 15">ATCC 28485</strain>
    </source>
</reference>
<keyword evidence="15" id="KW-1185">Reference proteome</keyword>
<dbReference type="OrthoDB" id="343092at2759"/>
<dbReference type="AlphaFoldDB" id="A0A1B2JJ85"/>
<keyword evidence="7" id="KW-0378">Hydrolase</keyword>
<dbReference type="GO" id="GO:0006302">
    <property type="term" value="P:double-strand break repair"/>
    <property type="evidence" value="ECO:0007669"/>
    <property type="project" value="TreeGrafter"/>
</dbReference>
<comment type="cofactor">
    <cofactor evidence="1">
        <name>Mg(2+)</name>
        <dbReference type="ChEBI" id="CHEBI:18420"/>
    </cofactor>
</comment>
<evidence type="ECO:0000256" key="2">
    <source>
        <dbReference type="ARBA" id="ARBA00004123"/>
    </source>
</evidence>
<evidence type="ECO:0000256" key="13">
    <source>
        <dbReference type="SAM" id="MobiDB-lite"/>
    </source>
</evidence>
<evidence type="ECO:0000256" key="6">
    <source>
        <dbReference type="ARBA" id="ARBA00022763"/>
    </source>
</evidence>
<dbReference type="InterPro" id="IPR033310">
    <property type="entry name" value="Mms4/EME1/EME2"/>
</dbReference>
<evidence type="ECO:0000256" key="3">
    <source>
        <dbReference type="ARBA" id="ARBA00022722"/>
    </source>
</evidence>
<comment type="subcellular location">
    <subcellularLocation>
        <location evidence="2">Nucleus</location>
    </subcellularLocation>
</comment>
<gene>
    <name evidence="14" type="primary">MMS4</name>
    <name evidence="14" type="ORF">ATY40_BA7505220</name>
</gene>
<evidence type="ECO:0000256" key="7">
    <source>
        <dbReference type="ARBA" id="ARBA00022801"/>
    </source>
</evidence>
<name>A0A1B2JJ85_PICPA</name>
<dbReference type="GO" id="GO:0031573">
    <property type="term" value="P:mitotic intra-S DNA damage checkpoint signaling"/>
    <property type="evidence" value="ECO:0007669"/>
    <property type="project" value="TreeGrafter"/>
</dbReference>
<dbReference type="InterPro" id="IPR042530">
    <property type="entry name" value="EME1/EME2_C"/>
</dbReference>
<evidence type="ECO:0000256" key="12">
    <source>
        <dbReference type="ARBA" id="ARBA00023254"/>
    </source>
</evidence>
<evidence type="ECO:0000256" key="11">
    <source>
        <dbReference type="ARBA" id="ARBA00023242"/>
    </source>
</evidence>
<organism evidence="14 15">
    <name type="scientific">Komagataella pastoris</name>
    <name type="common">Yeast</name>
    <name type="synonym">Pichia pastoris</name>
    <dbReference type="NCBI Taxonomy" id="4922"/>
    <lineage>
        <taxon>Eukaryota</taxon>
        <taxon>Fungi</taxon>
        <taxon>Dikarya</taxon>
        <taxon>Ascomycota</taxon>
        <taxon>Saccharomycotina</taxon>
        <taxon>Pichiomycetes</taxon>
        <taxon>Pichiales</taxon>
        <taxon>Pichiaceae</taxon>
        <taxon>Komagataella</taxon>
    </lineage>
</organism>
<feature type="region of interest" description="Disordered" evidence="13">
    <location>
        <begin position="39"/>
        <end position="59"/>
    </location>
</feature>
<dbReference type="GO" id="GO:0046872">
    <property type="term" value="F:metal ion binding"/>
    <property type="evidence" value="ECO:0007669"/>
    <property type="project" value="UniProtKB-KW"/>
</dbReference>
<dbReference type="GO" id="GO:0008821">
    <property type="term" value="F:crossover junction DNA endonuclease activity"/>
    <property type="evidence" value="ECO:0007669"/>
    <property type="project" value="TreeGrafter"/>
</dbReference>
<keyword evidence="12" id="KW-0469">Meiosis</keyword>
<dbReference type="Gene3D" id="1.10.150.670">
    <property type="entry name" value="Crossover junction endonuclease EME1, DNA-binding domain"/>
    <property type="match status" value="1"/>
</dbReference>
<proteinExistence type="predicted"/>
<dbReference type="Gene3D" id="3.40.50.10130">
    <property type="match status" value="1"/>
</dbReference>
<dbReference type="GO" id="GO:0000712">
    <property type="term" value="P:resolution of meiotic recombination intermediates"/>
    <property type="evidence" value="ECO:0007669"/>
    <property type="project" value="TreeGrafter"/>
</dbReference>
<keyword evidence="6" id="KW-0227">DNA damage</keyword>
<keyword evidence="8" id="KW-0460">Magnesium</keyword>
<accession>A0A1B2JJ85</accession>
<dbReference type="GO" id="GO:0031297">
    <property type="term" value="P:replication fork processing"/>
    <property type="evidence" value="ECO:0007669"/>
    <property type="project" value="TreeGrafter"/>
</dbReference>
<dbReference type="GO" id="GO:0048476">
    <property type="term" value="C:Holliday junction resolvase complex"/>
    <property type="evidence" value="ECO:0007669"/>
    <property type="project" value="InterPro"/>
</dbReference>
<keyword evidence="11" id="KW-0539">Nucleus</keyword>
<evidence type="ECO:0000313" key="15">
    <source>
        <dbReference type="Proteomes" id="UP000094565"/>
    </source>
</evidence>
<dbReference type="GO" id="GO:0005634">
    <property type="term" value="C:nucleus"/>
    <property type="evidence" value="ECO:0007669"/>
    <property type="project" value="UniProtKB-SubCell"/>
</dbReference>
<keyword evidence="5" id="KW-0255">Endonuclease</keyword>
<protein>
    <submittedName>
        <fullName evidence="14">BA75_05220T0</fullName>
    </submittedName>
</protein>
<keyword evidence="4" id="KW-0479">Metal-binding</keyword>
<keyword evidence="9" id="KW-0233">DNA recombination</keyword>
<dbReference type="EMBL" id="CP014587">
    <property type="protein sequence ID" value="ANZ78076.1"/>
    <property type="molecule type" value="Genomic_DNA"/>
</dbReference>
<evidence type="ECO:0000256" key="9">
    <source>
        <dbReference type="ARBA" id="ARBA00023172"/>
    </source>
</evidence>
<sequence length="458" mass="52454">MSLNCGDSDSEMDSFASSESEFNVRATNLLVSRGKNYSKTTECSSLSPDVSNKLAAGQSTPKSDIFLDEGSSLILLDDDHLTDRVIEILDSSIMELEDDNGSPLDRSSSQEENNQIELSLDEIITSSQFTQEGINAKEEEPKSYLQQLLESATPQELRRVNKVTRTQEEMLSKVKIEISNSFSEHIKKKATFEFDSVQVVELDSKHKEIRWQYELDCLYYPEHEILVPLPQGKIEIVKESTILLSYTAEEMATNLQNDSLISLLKEYPIDSFFIILVEGWDNYLRSIKTKHNRDFVKEIRMRLDQEEDGQKRLKSTPRPSKPNPVDPDLLWEKVLAMELEFKVNIFPIHNVVDSLEWIKSFTSTLASRTFNKKHRNTGFERVGTVRSGSNGADCYFQALQQLKYMTPITAKKLINEYPSINSLYDQISRYNYLEGCSKSIREALIKLFTCDNPNELIN</sequence>
<feature type="compositionally biased region" description="Polar residues" evidence="13">
    <location>
        <begin position="39"/>
        <end position="50"/>
    </location>
</feature>
<keyword evidence="3" id="KW-0540">Nuclease</keyword>
<evidence type="ECO:0000256" key="8">
    <source>
        <dbReference type="ARBA" id="ARBA00022842"/>
    </source>
</evidence>
<keyword evidence="10" id="KW-0234">DNA repair</keyword>
<evidence type="ECO:0000256" key="10">
    <source>
        <dbReference type="ARBA" id="ARBA00023204"/>
    </source>
</evidence>
<dbReference type="Proteomes" id="UP000094565">
    <property type="component" value="Chromosome 4"/>
</dbReference>
<dbReference type="PANTHER" id="PTHR21077">
    <property type="entry name" value="EME1 PROTEIN"/>
    <property type="match status" value="1"/>
</dbReference>
<evidence type="ECO:0000256" key="1">
    <source>
        <dbReference type="ARBA" id="ARBA00001946"/>
    </source>
</evidence>
<feature type="region of interest" description="Disordered" evidence="13">
    <location>
        <begin position="306"/>
        <end position="325"/>
    </location>
</feature>
<evidence type="ECO:0000256" key="4">
    <source>
        <dbReference type="ARBA" id="ARBA00022723"/>
    </source>
</evidence>
<evidence type="ECO:0000313" key="14">
    <source>
        <dbReference type="EMBL" id="ANZ78076.1"/>
    </source>
</evidence>
<dbReference type="PANTHER" id="PTHR21077:SF5">
    <property type="entry name" value="CROSSOVER JUNCTION ENDONUCLEASE MMS4"/>
    <property type="match status" value="1"/>
</dbReference>
<evidence type="ECO:0000256" key="5">
    <source>
        <dbReference type="ARBA" id="ARBA00022759"/>
    </source>
</evidence>